<sequence>MPTQHYLYERSTFGTQVSTPVPVYESIVVNDCQSIAHTVQQINEWRNEDPKSSDVSGLATSIPHYGVLTRLYHASDCNSANDDPYSECKGYSGAPPVKHSCSRHSVFTSHTQYVVFGEV</sequence>
<dbReference type="Proteomes" id="UP000053236">
    <property type="component" value="Unassembled WGS sequence"/>
</dbReference>
<accession>W2FPV4</accession>
<reference evidence="1" key="1">
    <citation type="submission" date="2013-11" db="EMBL/GenBank/DDBJ databases">
        <title>The Genome Sequence of Phytophthora parasitica CJ02B3.</title>
        <authorList>
            <consortium name="The Broad Institute Genomics Platform"/>
            <person name="Russ C."/>
            <person name="Tyler B."/>
            <person name="Panabieres F."/>
            <person name="Shan W."/>
            <person name="Tripathy S."/>
            <person name="Grunwald N."/>
            <person name="Machado M."/>
            <person name="Johnson C.S."/>
            <person name="Arredondo F."/>
            <person name="Hong C."/>
            <person name="Coffey M."/>
            <person name="Young S.K."/>
            <person name="Zeng Q."/>
            <person name="Gargeya S."/>
            <person name="Fitzgerald M."/>
            <person name="Abouelleil A."/>
            <person name="Alvarado L."/>
            <person name="Chapman S.B."/>
            <person name="Gainer-Dewar J."/>
            <person name="Goldberg J."/>
            <person name="Griggs A."/>
            <person name="Gujja S."/>
            <person name="Hansen M."/>
            <person name="Howarth C."/>
            <person name="Imamovic A."/>
            <person name="Ireland A."/>
            <person name="Larimer J."/>
            <person name="McCowan C."/>
            <person name="Murphy C."/>
            <person name="Pearson M."/>
            <person name="Poon T.W."/>
            <person name="Priest M."/>
            <person name="Roberts A."/>
            <person name="Saif S."/>
            <person name="Shea T."/>
            <person name="Sykes S."/>
            <person name="Wortman J."/>
            <person name="Nusbaum C."/>
            <person name="Birren B."/>
        </authorList>
    </citation>
    <scope>NUCLEOTIDE SEQUENCE [LARGE SCALE GENOMIC DNA]</scope>
    <source>
        <strain evidence="1">CJ02B3</strain>
    </source>
</reference>
<reference evidence="2" key="2">
    <citation type="submission" date="2013-11" db="EMBL/GenBank/DDBJ databases">
        <title>The Genome Sequence of Phytophthora parasitica CJ05E6.</title>
        <authorList>
            <consortium name="The Broad Institute Genomics Platform"/>
            <person name="Russ C."/>
            <person name="Tyler B."/>
            <person name="Panabieres F."/>
            <person name="Shan W."/>
            <person name="Tripathy S."/>
            <person name="Grunwald N."/>
            <person name="Machado M."/>
            <person name="Johnson C.S."/>
            <person name="Arredondo F."/>
            <person name="Hong C."/>
            <person name="Coffey M."/>
            <person name="Young S.K."/>
            <person name="Zeng Q."/>
            <person name="Gargeya S."/>
            <person name="Fitzgerald M."/>
            <person name="Abouelleil A."/>
            <person name="Alvarado L."/>
            <person name="Chapman S.B."/>
            <person name="Gainer-Dewar J."/>
            <person name="Goldberg J."/>
            <person name="Griggs A."/>
            <person name="Gujja S."/>
            <person name="Hansen M."/>
            <person name="Howarth C."/>
            <person name="Imamovic A."/>
            <person name="Ireland A."/>
            <person name="Larimer J."/>
            <person name="McCowan C."/>
            <person name="Murphy C."/>
            <person name="Pearson M."/>
            <person name="Poon T.W."/>
            <person name="Priest M."/>
            <person name="Roberts A."/>
            <person name="Saif S."/>
            <person name="Shea T."/>
            <person name="Sykes S."/>
            <person name="Wortman J."/>
            <person name="Nusbaum C."/>
            <person name="Birren B."/>
        </authorList>
    </citation>
    <scope>NUCLEOTIDE SEQUENCE [LARGE SCALE GENOMIC DNA]</scope>
    <source>
        <strain evidence="2">CJ05E6</strain>
    </source>
</reference>
<dbReference type="AlphaFoldDB" id="W2FPV4"/>
<dbReference type="Proteomes" id="UP000053864">
    <property type="component" value="Unassembled WGS sequence"/>
</dbReference>
<protein>
    <submittedName>
        <fullName evidence="1">Uncharacterized protein</fullName>
    </submittedName>
</protein>
<organism evidence="1">
    <name type="scientific">Phytophthora nicotianae</name>
    <name type="common">Potato buckeye rot agent</name>
    <name type="synonym">Phytophthora parasitica</name>
    <dbReference type="NCBI Taxonomy" id="4792"/>
    <lineage>
        <taxon>Eukaryota</taxon>
        <taxon>Sar</taxon>
        <taxon>Stramenopiles</taxon>
        <taxon>Oomycota</taxon>
        <taxon>Peronosporomycetes</taxon>
        <taxon>Peronosporales</taxon>
        <taxon>Peronosporaceae</taxon>
        <taxon>Phytophthora</taxon>
    </lineage>
</organism>
<evidence type="ECO:0000313" key="2">
    <source>
        <dbReference type="EMBL" id="ETL26281.1"/>
    </source>
</evidence>
<gene>
    <name evidence="1" type="ORF">L915_20168</name>
    <name evidence="2" type="ORF">L916_20035</name>
</gene>
<dbReference type="EMBL" id="KI689496">
    <property type="protein sequence ID" value="ETK72828.1"/>
    <property type="molecule type" value="Genomic_DNA"/>
</dbReference>
<feature type="non-terminal residue" evidence="1">
    <location>
        <position position="119"/>
    </location>
</feature>
<name>W2FPV4_PHYNI</name>
<dbReference type="EMBL" id="KI676296">
    <property type="protein sequence ID" value="ETL26281.1"/>
    <property type="molecule type" value="Genomic_DNA"/>
</dbReference>
<evidence type="ECO:0000313" key="1">
    <source>
        <dbReference type="EMBL" id="ETK72828.1"/>
    </source>
</evidence>
<proteinExistence type="predicted"/>